<dbReference type="EMBL" id="CP041695">
    <property type="protein sequence ID" value="QDP79843.1"/>
    <property type="molecule type" value="Genomic_DNA"/>
</dbReference>
<reference evidence="1 2" key="1">
    <citation type="submission" date="2019-07" db="EMBL/GenBank/DDBJ databases">
        <title>Complete Genome Sequence and Methylome Analysis of Nocardia otitidis-caviarum NEB252.</title>
        <authorList>
            <person name="Fomenkov A."/>
            <person name="Anton B.P."/>
            <person name="Vincze T."/>
            <person name="Roberts R.J."/>
        </authorList>
    </citation>
    <scope>NUCLEOTIDE SEQUENCE [LARGE SCALE GENOMIC DNA]</scope>
    <source>
        <strain evidence="1 2">NEB252</strain>
    </source>
</reference>
<dbReference type="RefSeq" id="WP_143981192.1">
    <property type="nucleotide sequence ID" value="NZ_CP041695.1"/>
</dbReference>
<accession>A0A516NLQ0</accession>
<evidence type="ECO:0000313" key="2">
    <source>
        <dbReference type="Proteomes" id="UP000317039"/>
    </source>
</evidence>
<dbReference type="Proteomes" id="UP000317039">
    <property type="component" value="Chromosome"/>
</dbReference>
<dbReference type="NCBIfam" id="NF047509">
    <property type="entry name" value="Rv3131_FMN_oxido"/>
    <property type="match status" value="1"/>
</dbReference>
<proteinExistence type="predicted"/>
<organism evidence="1 2">
    <name type="scientific">Nocardia otitidiscaviarum</name>
    <dbReference type="NCBI Taxonomy" id="1823"/>
    <lineage>
        <taxon>Bacteria</taxon>
        <taxon>Bacillati</taxon>
        <taxon>Actinomycetota</taxon>
        <taxon>Actinomycetes</taxon>
        <taxon>Mycobacteriales</taxon>
        <taxon>Nocardiaceae</taxon>
        <taxon>Nocardia</taxon>
    </lineage>
</organism>
<dbReference type="Gene3D" id="3.40.109.10">
    <property type="entry name" value="NADH Oxidase"/>
    <property type="match status" value="1"/>
</dbReference>
<dbReference type="InterPro" id="IPR000415">
    <property type="entry name" value="Nitroreductase-like"/>
</dbReference>
<dbReference type="InterPro" id="IPR050627">
    <property type="entry name" value="Nitroreductase/BluB"/>
</dbReference>
<protein>
    <submittedName>
        <fullName evidence="1">NAD(P)H nitroreductase</fullName>
    </submittedName>
</protein>
<sequence>MSSNHPDHATMRAALTLALRAPSVHNSQPWLWRIGDRTLHLYADHSRQLPYTDPDGRDLLVSCGAALHHLRVAMRVFGWESTVHRFPNPADTRHLAAVEFHAATPTPEDVRLSRAISRRHSDRRQFTSWEVPATQVATVTAAGTSSGVQVRAIDAPDELAALRRGFEGAATEHSRDPAYRAELAVWSGHHAMPHGVPGRNAVTARDATTRPFGDPGLAETAVHDTDESARMLLLCTGTDDAQARLRAGEAASAVLLTATALGLATCPLSEPLELPEFRDRIRHDILGDFGYPQLIIRMGWAATSGAAVPTTPRLPLDEVLHPLDEPLGSVDSTTR</sequence>
<dbReference type="PANTHER" id="PTHR23026:SF123">
    <property type="entry name" value="NAD(P)H NITROREDUCTASE RV3131-RELATED"/>
    <property type="match status" value="1"/>
</dbReference>
<gene>
    <name evidence="1" type="ORF">FOH10_15130</name>
</gene>
<dbReference type="KEGG" id="nod:FOH10_15130"/>
<dbReference type="AlphaFoldDB" id="A0A516NLQ0"/>
<name>A0A516NLQ0_9NOCA</name>
<evidence type="ECO:0000313" key="1">
    <source>
        <dbReference type="EMBL" id="QDP79843.1"/>
    </source>
</evidence>
<dbReference type="GO" id="GO:0016491">
    <property type="term" value="F:oxidoreductase activity"/>
    <property type="evidence" value="ECO:0007669"/>
    <property type="project" value="InterPro"/>
</dbReference>
<dbReference type="GeneID" id="80333711"/>
<dbReference type="PANTHER" id="PTHR23026">
    <property type="entry name" value="NADPH NITROREDUCTASE"/>
    <property type="match status" value="1"/>
</dbReference>
<dbReference type="SUPFAM" id="SSF55469">
    <property type="entry name" value="FMN-dependent nitroreductase-like"/>
    <property type="match status" value="2"/>
</dbReference>